<keyword evidence="3" id="KW-1185">Reference proteome</keyword>
<reference evidence="4" key="3">
    <citation type="submission" date="2025-04" db="UniProtKB">
        <authorList>
            <consortium name="RefSeq"/>
        </authorList>
    </citation>
    <scope>IDENTIFICATION</scope>
    <source>
        <strain evidence="4">CBS 304.34</strain>
    </source>
</reference>
<gene>
    <name evidence="2 4" type="ORF">BDZ99DRAFT_228304</name>
</gene>
<dbReference type="RefSeq" id="XP_033580898.1">
    <property type="nucleotide sequence ID" value="XM_033713488.1"/>
</dbReference>
<evidence type="ECO:0000313" key="3">
    <source>
        <dbReference type="Proteomes" id="UP000504636"/>
    </source>
</evidence>
<feature type="region of interest" description="Disordered" evidence="1">
    <location>
        <begin position="85"/>
        <end position="106"/>
    </location>
</feature>
<dbReference type="GeneID" id="54454381"/>
<organism evidence="2">
    <name type="scientific">Mytilinidion resinicola</name>
    <dbReference type="NCBI Taxonomy" id="574789"/>
    <lineage>
        <taxon>Eukaryota</taxon>
        <taxon>Fungi</taxon>
        <taxon>Dikarya</taxon>
        <taxon>Ascomycota</taxon>
        <taxon>Pezizomycotina</taxon>
        <taxon>Dothideomycetes</taxon>
        <taxon>Pleosporomycetidae</taxon>
        <taxon>Mytilinidiales</taxon>
        <taxon>Mytilinidiaceae</taxon>
        <taxon>Mytilinidion</taxon>
    </lineage>
</organism>
<dbReference type="EMBL" id="MU003695">
    <property type="protein sequence ID" value="KAF2813934.1"/>
    <property type="molecule type" value="Genomic_DNA"/>
</dbReference>
<feature type="compositionally biased region" description="Polar residues" evidence="1">
    <location>
        <begin position="91"/>
        <end position="106"/>
    </location>
</feature>
<name>A0A6A6Z0Y2_9PEZI</name>
<reference evidence="4" key="2">
    <citation type="submission" date="2020-04" db="EMBL/GenBank/DDBJ databases">
        <authorList>
            <consortium name="NCBI Genome Project"/>
        </authorList>
    </citation>
    <scope>NUCLEOTIDE SEQUENCE</scope>
    <source>
        <strain evidence="4">CBS 304.34</strain>
    </source>
</reference>
<evidence type="ECO:0000313" key="4">
    <source>
        <dbReference type="RefSeq" id="XP_033580898.1"/>
    </source>
</evidence>
<reference evidence="2 4" key="1">
    <citation type="journal article" date="2020" name="Stud. Mycol.">
        <title>101 Dothideomycetes genomes: a test case for predicting lifestyles and emergence of pathogens.</title>
        <authorList>
            <person name="Haridas S."/>
            <person name="Albert R."/>
            <person name="Binder M."/>
            <person name="Bloem J."/>
            <person name="Labutti K."/>
            <person name="Salamov A."/>
            <person name="Andreopoulos B."/>
            <person name="Baker S."/>
            <person name="Barry K."/>
            <person name="Bills G."/>
            <person name="Bluhm B."/>
            <person name="Cannon C."/>
            <person name="Castanera R."/>
            <person name="Culley D."/>
            <person name="Daum C."/>
            <person name="Ezra D."/>
            <person name="Gonzalez J."/>
            <person name="Henrissat B."/>
            <person name="Kuo A."/>
            <person name="Liang C."/>
            <person name="Lipzen A."/>
            <person name="Lutzoni F."/>
            <person name="Magnuson J."/>
            <person name="Mondo S."/>
            <person name="Nolan M."/>
            <person name="Ohm R."/>
            <person name="Pangilinan J."/>
            <person name="Park H.-J."/>
            <person name="Ramirez L."/>
            <person name="Alfaro M."/>
            <person name="Sun H."/>
            <person name="Tritt A."/>
            <person name="Yoshinaga Y."/>
            <person name="Zwiers L.-H."/>
            <person name="Turgeon B."/>
            <person name="Goodwin S."/>
            <person name="Spatafora J."/>
            <person name="Crous P."/>
            <person name="Grigoriev I."/>
        </authorList>
    </citation>
    <scope>NUCLEOTIDE SEQUENCE</scope>
    <source>
        <strain evidence="2 4">CBS 304.34</strain>
    </source>
</reference>
<proteinExistence type="predicted"/>
<evidence type="ECO:0000313" key="2">
    <source>
        <dbReference type="EMBL" id="KAF2813934.1"/>
    </source>
</evidence>
<accession>A0A6A6Z0Y2</accession>
<protein>
    <submittedName>
        <fullName evidence="2 4">Uncharacterized protein</fullName>
    </submittedName>
</protein>
<evidence type="ECO:0000256" key="1">
    <source>
        <dbReference type="SAM" id="MobiDB-lite"/>
    </source>
</evidence>
<sequence>MVWLGCGLPACRLAKARRFDAMRASCPKSGCSRDLALRMTVSNRTWRVGYVQHKDYRGLKSSAITSNCPKLSSQVQRVFRSVQEDGHATQLPEQCSESRGASSGAA</sequence>
<dbReference type="AlphaFoldDB" id="A0A6A6Z0Y2"/>
<dbReference type="Proteomes" id="UP000504636">
    <property type="component" value="Unplaced"/>
</dbReference>